<proteinExistence type="predicted"/>
<feature type="non-terminal residue" evidence="2">
    <location>
        <position position="1"/>
    </location>
</feature>
<dbReference type="Gene3D" id="3.60.10.10">
    <property type="entry name" value="Endonuclease/exonuclease/phosphatase"/>
    <property type="match status" value="1"/>
</dbReference>
<dbReference type="PANTHER" id="PTHR33395">
    <property type="entry name" value="TRANSCRIPTASE, PUTATIVE-RELATED-RELATED"/>
    <property type="match status" value="1"/>
</dbReference>
<evidence type="ECO:0000259" key="1">
    <source>
        <dbReference type="PROSITE" id="PS50878"/>
    </source>
</evidence>
<dbReference type="PROSITE" id="PS50878">
    <property type="entry name" value="RT_POL"/>
    <property type="match status" value="1"/>
</dbReference>
<sequence length="915" mass="103192">SLSFLIANFRSLLPKQDVLLTCIDACSVDVLLGTETWLSSNIADSELSFSNLFTVYRKDRPGARGGGVIVAIRNNVSSSVISLNSTLEILWVTIKLEFQTCVVGVCYRPPSSPADFVEGLTEVIDEIQCRFPNCPLILAGDFNYPGIDWGACVVPDECAKKSECRKLLDIITAPTRGDAILDLVFTTHPEHASVQVIDQISDHHAIHCDFSLVVNKRDSIKKEIFDYKRVDSETLESMLREFSGTFLSEFDERSVNENWVLFREKLLEVQSICVPTLKIAPSLHKPWFTTAIKRSIQKKKRLYRRALHSDSEYAWTVYHAYSIICKKEIKTAKQIFYDEDVSNMLRTDAKKFWKVINPKPSPVLPSVSCDDGSFLGPRRLAAGFNTFFSSVFTEEDVFPQPVALPSHAECVMQDIVITSHGVECAIDRLNANSSPGPDGISTKLLKLTKHVSGVLLGRLFQQSLSSGEIPDDWKLAHVIPIFKSGDKNSFNNYRPISLTCVACKLMEHILSSQIMTHLSSNNLIFPNQHGFRREHSCETQLFELIHDLHVSVHSSRPVDAVFIDFAKAFDRVPHNRLIYKLVGININELVIEWIASFLSNRSQSVVINKHVSSPTPVKSGVPQGSVLGPVLFLLYINDLPANIQSTIRLFADDCVIYRPISTPLDVSVLQRDLEIISQWCSTWLMQINITKTKSLTFTTKLNVDRHAYAIGENQIENVTSIKYLGVHLSANLSWNLHTEHIISKASKTLGFLKRSLFQANQATKLLAYTSLVRSQLEYASIIWHPHQMYLTNNIESLQNKAARFIAKDYSRYSSVTNIKHSLNLSPLHCRRYISRMSFFHKLYHGSSAFRDSYIQPPHHVSSRVDHPFKVRPIFARTNLFKNSPLPLAVSDWNSLPSDIVSITSTQMFTSALTSV</sequence>
<dbReference type="InterPro" id="IPR036691">
    <property type="entry name" value="Endo/exonu/phosph_ase_sf"/>
</dbReference>
<reference evidence="2" key="1">
    <citation type="journal article" date="2018" name="PLoS Negl. Trop. Dis.">
        <title>Sialome diversity of ticks revealed by RNAseq of single tick salivary glands.</title>
        <authorList>
            <person name="Perner J."/>
            <person name="Kropackova S."/>
            <person name="Kopacek P."/>
            <person name="Ribeiro J.M."/>
        </authorList>
    </citation>
    <scope>NUCLEOTIDE SEQUENCE</scope>
    <source>
        <strain evidence="2">Siblings of single egg batch collected in Ceske Budejovice</strain>
        <tissue evidence="2">Salivary glands</tissue>
    </source>
</reference>
<dbReference type="Pfam" id="PF03372">
    <property type="entry name" value="Exo_endo_phos"/>
    <property type="match status" value="1"/>
</dbReference>
<name>A0A147BMF5_IXORI</name>
<protein>
    <submittedName>
        <fullName evidence="2">Putative rna-directed dna polymerase from mobile element jockey-like protein</fullName>
    </submittedName>
</protein>
<dbReference type="InterPro" id="IPR043502">
    <property type="entry name" value="DNA/RNA_pol_sf"/>
</dbReference>
<dbReference type="InterPro" id="IPR005135">
    <property type="entry name" value="Endo/exonuclease/phosphatase"/>
</dbReference>
<dbReference type="InterPro" id="IPR000477">
    <property type="entry name" value="RT_dom"/>
</dbReference>
<organism evidence="2">
    <name type="scientific">Ixodes ricinus</name>
    <name type="common">Common tick</name>
    <name type="synonym">Acarus ricinus</name>
    <dbReference type="NCBI Taxonomy" id="34613"/>
    <lineage>
        <taxon>Eukaryota</taxon>
        <taxon>Metazoa</taxon>
        <taxon>Ecdysozoa</taxon>
        <taxon>Arthropoda</taxon>
        <taxon>Chelicerata</taxon>
        <taxon>Arachnida</taxon>
        <taxon>Acari</taxon>
        <taxon>Parasitiformes</taxon>
        <taxon>Ixodida</taxon>
        <taxon>Ixodoidea</taxon>
        <taxon>Ixodidae</taxon>
        <taxon>Ixodinae</taxon>
        <taxon>Ixodes</taxon>
    </lineage>
</organism>
<keyword evidence="2" id="KW-0548">Nucleotidyltransferase</keyword>
<keyword evidence="2" id="KW-0695">RNA-directed DNA polymerase</keyword>
<dbReference type="Pfam" id="PF00078">
    <property type="entry name" value="RVT_1"/>
    <property type="match status" value="1"/>
</dbReference>
<feature type="domain" description="Reverse transcriptase" evidence="1">
    <location>
        <begin position="462"/>
        <end position="728"/>
    </location>
</feature>
<keyword evidence="2" id="KW-0808">Transferase</keyword>
<dbReference type="PANTHER" id="PTHR33395:SF22">
    <property type="entry name" value="REVERSE TRANSCRIPTASE DOMAIN-CONTAINING PROTEIN"/>
    <property type="match status" value="1"/>
</dbReference>
<dbReference type="SUPFAM" id="SSF56672">
    <property type="entry name" value="DNA/RNA polymerases"/>
    <property type="match status" value="1"/>
</dbReference>
<dbReference type="EMBL" id="GEGO01003427">
    <property type="protein sequence ID" value="JAR91977.1"/>
    <property type="molecule type" value="Transcribed_RNA"/>
</dbReference>
<dbReference type="SUPFAM" id="SSF56219">
    <property type="entry name" value="DNase I-like"/>
    <property type="match status" value="1"/>
</dbReference>
<dbReference type="CDD" id="cd01650">
    <property type="entry name" value="RT_nLTR_like"/>
    <property type="match status" value="1"/>
</dbReference>
<dbReference type="GO" id="GO:0003964">
    <property type="term" value="F:RNA-directed DNA polymerase activity"/>
    <property type="evidence" value="ECO:0007669"/>
    <property type="project" value="UniProtKB-KW"/>
</dbReference>
<evidence type="ECO:0000313" key="2">
    <source>
        <dbReference type="EMBL" id="JAR91977.1"/>
    </source>
</evidence>
<accession>A0A147BMF5</accession>
<dbReference type="AlphaFoldDB" id="A0A147BMF5"/>